<reference evidence="1 2" key="1">
    <citation type="journal article" date="2005" name="Nat. Biotechnol.">
        <title>Complete genome sequence of the plant commensal Pseudomonas fluorescens Pf-5.</title>
        <authorList>
            <person name="Paulsen I.T."/>
            <person name="Press C.M."/>
            <person name="Ravel J."/>
            <person name="Kobayashi D.Y."/>
            <person name="Myers G.S."/>
            <person name="Mavrodi D.V."/>
            <person name="DeBoy R.T."/>
            <person name="Seshadri R."/>
            <person name="Ren Q."/>
            <person name="Madupu R."/>
            <person name="Dodson R.J."/>
            <person name="Durkin A.S."/>
            <person name="Brinkac L.M."/>
            <person name="Daugherty S.C."/>
            <person name="Sullivan S.A."/>
            <person name="Rosovitz M.J."/>
            <person name="Gwinn M.L."/>
            <person name="Zhou L."/>
            <person name="Schneider D.J."/>
            <person name="Cartinhour S.W."/>
            <person name="Nelson W.C."/>
            <person name="Weidman J."/>
            <person name="Watkins K."/>
            <person name="Tran K."/>
            <person name="Khouri H."/>
            <person name="Pierson E.A."/>
            <person name="Pierson L.S.III."/>
            <person name="Thomashow L.S."/>
            <person name="Loper J.E."/>
        </authorList>
    </citation>
    <scope>NUCLEOTIDE SEQUENCE [LARGE SCALE GENOMIC DNA]</scope>
    <source>
        <strain evidence="2">ATCC BAA-477 / NRRL B-23932 / Pf-5</strain>
    </source>
</reference>
<dbReference type="HOGENOM" id="CLU_3347424_0_0_6"/>
<dbReference type="EMBL" id="CP000076">
    <property type="protein sequence ID" value="AAY91452.1"/>
    <property type="molecule type" value="Genomic_DNA"/>
</dbReference>
<proteinExistence type="predicted"/>
<dbReference type="KEGG" id="pfl:PFL_2178"/>
<dbReference type="STRING" id="220664.PFL_2178"/>
<evidence type="ECO:0000313" key="2">
    <source>
        <dbReference type="Proteomes" id="UP000008540"/>
    </source>
</evidence>
<dbReference type="AlphaFoldDB" id="Q4KEP8"/>
<sequence length="37" mass="4154">MAANGLEHVHLQDVIEHFSHQQHVDVIALDRALIKPA</sequence>
<accession>Q4KEP8</accession>
<protein>
    <submittedName>
        <fullName evidence="1">Uncharacterized protein</fullName>
    </submittedName>
</protein>
<gene>
    <name evidence="1" type="ordered locus">PFL_2178</name>
</gene>
<organism evidence="1 2">
    <name type="scientific">Pseudomonas fluorescens (strain ATCC BAA-477 / NRRL B-23932 / Pf-5)</name>
    <dbReference type="NCBI Taxonomy" id="220664"/>
    <lineage>
        <taxon>Bacteria</taxon>
        <taxon>Pseudomonadati</taxon>
        <taxon>Pseudomonadota</taxon>
        <taxon>Gammaproteobacteria</taxon>
        <taxon>Pseudomonadales</taxon>
        <taxon>Pseudomonadaceae</taxon>
        <taxon>Pseudomonas</taxon>
    </lineage>
</organism>
<evidence type="ECO:0000313" key="1">
    <source>
        <dbReference type="EMBL" id="AAY91452.1"/>
    </source>
</evidence>
<name>Q4KEP8_PSEF5</name>
<dbReference type="Proteomes" id="UP000008540">
    <property type="component" value="Chromosome"/>
</dbReference>